<proteinExistence type="inferred from homology"/>
<dbReference type="Pfam" id="PF00294">
    <property type="entry name" value="PfkB"/>
    <property type="match status" value="2"/>
</dbReference>
<dbReference type="PANTHER" id="PTHR10584">
    <property type="entry name" value="SUGAR KINASE"/>
    <property type="match status" value="1"/>
</dbReference>
<dbReference type="InterPro" id="IPR029056">
    <property type="entry name" value="Ribokinase-like"/>
</dbReference>
<dbReference type="PANTHER" id="PTHR10584:SF167">
    <property type="entry name" value="PFKB DOMAIN PROTEIN"/>
    <property type="match status" value="1"/>
</dbReference>
<feature type="domain" description="Carbohydrate kinase PfkB" evidence="5">
    <location>
        <begin position="2"/>
        <end position="238"/>
    </location>
</feature>
<dbReference type="InterPro" id="IPR011611">
    <property type="entry name" value="PfkB_dom"/>
</dbReference>
<dbReference type="RefSeq" id="WP_324718233.1">
    <property type="nucleotide sequence ID" value="NZ_CP141615.1"/>
</dbReference>
<feature type="domain" description="Carbohydrate kinase PfkB" evidence="5">
    <location>
        <begin position="286"/>
        <end position="335"/>
    </location>
</feature>
<dbReference type="InterPro" id="IPR002139">
    <property type="entry name" value="Ribo/fructo_kinase"/>
</dbReference>
<dbReference type="SUPFAM" id="SSF53613">
    <property type="entry name" value="Ribokinase-like"/>
    <property type="match status" value="1"/>
</dbReference>
<keyword evidence="3 4" id="KW-0418">Kinase</keyword>
<evidence type="ECO:0000256" key="4">
    <source>
        <dbReference type="RuleBase" id="RU003704"/>
    </source>
</evidence>
<comment type="similarity">
    <text evidence="1 4">Belongs to the carbohydrate kinase PfkB family.</text>
</comment>
<dbReference type="GO" id="GO:0016301">
    <property type="term" value="F:kinase activity"/>
    <property type="evidence" value="ECO:0007669"/>
    <property type="project" value="UniProtKB-KW"/>
</dbReference>
<evidence type="ECO:0000256" key="3">
    <source>
        <dbReference type="ARBA" id="ARBA00022777"/>
    </source>
</evidence>
<evidence type="ECO:0000259" key="5">
    <source>
        <dbReference type="Pfam" id="PF00294"/>
    </source>
</evidence>
<dbReference type="EMBL" id="CP141615">
    <property type="protein sequence ID" value="WRP18963.1"/>
    <property type="molecule type" value="Genomic_DNA"/>
</dbReference>
<dbReference type="PROSITE" id="PS00584">
    <property type="entry name" value="PFKB_KINASES_2"/>
    <property type="match status" value="1"/>
</dbReference>
<protein>
    <submittedName>
        <fullName evidence="6">Carbohydrate kinase family protein</fullName>
    </submittedName>
</protein>
<evidence type="ECO:0000313" key="7">
    <source>
        <dbReference type="Proteomes" id="UP001332192"/>
    </source>
</evidence>
<reference evidence="6 7" key="1">
    <citation type="journal article" date="2024" name="Front. Microbiol.">
        <title>Novel thermophilic genera Geochorda gen. nov. and Carboxydochorda gen. nov. from the deep terrestrial subsurface reveal the ecophysiological diversity in the class Limnochordia.</title>
        <authorList>
            <person name="Karnachuk O.V."/>
            <person name="Lukina A.P."/>
            <person name="Avakyan M.R."/>
            <person name="Kadnikov V.V."/>
            <person name="Begmatov S."/>
            <person name="Beletsky A.V."/>
            <person name="Vlasova K.G."/>
            <person name="Novikov A.A."/>
            <person name="Shcherbakova V.A."/>
            <person name="Mardanov A.V."/>
            <person name="Ravin N.V."/>
        </authorList>
    </citation>
    <scope>NUCLEOTIDE SEQUENCE [LARGE SCALE GENOMIC DNA]</scope>
    <source>
        <strain evidence="6 7">L945</strain>
    </source>
</reference>
<keyword evidence="2 4" id="KW-0808">Transferase</keyword>
<dbReference type="Proteomes" id="UP001332192">
    <property type="component" value="Chromosome"/>
</dbReference>
<sequence>MGDVLVDRVLRVEALPPPGGDAPVLAVQERPGGAGLNVACALARLRIPCVVVSRVGEDDAGRRLIEFLAVSGVDPSFVAVGDVTGTVVSVVDGSAQRTMFSWRGAAAGVPGLTRRLEMTLRAAPFLFLSGYWLREPLQAAFCLDMARIARETAVIVALDPGPSVSAIPRETLASMVLLTDVLLAGQDELATLLERLSPTDRFNGPVRGESLQGCARRALAHVPCVAVKLGARGAALAADLPGGRAATAGPVPATAAASRVPPRLLNVLSAVLHDATAGLLWLTRAAEPIEATDTTGAGDAFDAGFMAAVARGLPPQRWLEWGNRAAADLLTRHGRPSGRPTTSAER</sequence>
<dbReference type="Gene3D" id="3.40.1190.20">
    <property type="match status" value="1"/>
</dbReference>
<keyword evidence="7" id="KW-1185">Reference proteome</keyword>
<name>A0ABZ1C282_9FIRM</name>
<dbReference type="PRINTS" id="PR00990">
    <property type="entry name" value="RIBOKINASE"/>
</dbReference>
<gene>
    <name evidence="6" type="ORF">U7230_10870</name>
</gene>
<evidence type="ECO:0000256" key="1">
    <source>
        <dbReference type="ARBA" id="ARBA00010688"/>
    </source>
</evidence>
<dbReference type="InterPro" id="IPR002173">
    <property type="entry name" value="Carboh/pur_kinase_PfkB_CS"/>
</dbReference>
<evidence type="ECO:0000313" key="6">
    <source>
        <dbReference type="EMBL" id="WRP18963.1"/>
    </source>
</evidence>
<accession>A0ABZ1C282</accession>
<evidence type="ECO:0000256" key="2">
    <source>
        <dbReference type="ARBA" id="ARBA00022679"/>
    </source>
</evidence>
<organism evidence="6 7">
    <name type="scientific">Carboxydichorda subterranea</name>
    <dbReference type="NCBI Taxonomy" id="3109565"/>
    <lineage>
        <taxon>Bacteria</taxon>
        <taxon>Bacillati</taxon>
        <taxon>Bacillota</taxon>
        <taxon>Limnochordia</taxon>
        <taxon>Limnochordales</taxon>
        <taxon>Geochordaceae</taxon>
        <taxon>Carboxydichorda</taxon>
    </lineage>
</organism>